<organism evidence="1">
    <name type="scientific">Eutreptiella gymnastica</name>
    <dbReference type="NCBI Taxonomy" id="73025"/>
    <lineage>
        <taxon>Eukaryota</taxon>
        <taxon>Discoba</taxon>
        <taxon>Euglenozoa</taxon>
        <taxon>Euglenida</taxon>
        <taxon>Spirocuta</taxon>
        <taxon>Euglenophyceae</taxon>
        <taxon>Eutreptiales</taxon>
        <taxon>Eutreptiaceae</taxon>
        <taxon>Eutreptiella</taxon>
    </lineage>
</organism>
<gene>
    <name evidence="1" type="ORF">EGYM00163_LOCUS44367</name>
</gene>
<dbReference type="AlphaFoldDB" id="A0A7S4GCZ3"/>
<dbReference type="EMBL" id="HBJA01128990">
    <property type="protein sequence ID" value="CAE0833075.1"/>
    <property type="molecule type" value="Transcribed_RNA"/>
</dbReference>
<name>A0A7S4GCZ3_9EUGL</name>
<protein>
    <submittedName>
        <fullName evidence="1">Uncharacterized protein</fullName>
    </submittedName>
</protein>
<evidence type="ECO:0000313" key="1">
    <source>
        <dbReference type="EMBL" id="CAE0833075.1"/>
    </source>
</evidence>
<proteinExistence type="predicted"/>
<accession>A0A7S4GCZ3</accession>
<sequence length="661" mass="71698">MATIALTRVPGHCDCIGVSHPDAVTYGADYGARCAAWNSRKCGEYLPNQTLDATCCASFCYVNPNCSTAVPDPTGSGLFVSYAATNCTNDTQLEASCPWVGAPMNSVVDWAQQPYDPCSCGNVSHPDTARYGAGFGNQCKAWDLDYCSLNYPGVTPGQFCCNSWCYVTSPACPVASTREMGLYYSYHPCTSFNSTCPWIGVPTGAAVNWHDFLTRSVLNEVTTSPETLKAAMPGITVTKKFDLASNTRAVAVINTTLDPMYSLQQNIWYKRPFMMNFPKEASVAIALVGEATETTLWNVTNNPLQISRFQTEVLKVLLYTSEGVPVIDKPFSFEKQVWNTNWVTFLRFPTEGGEARSVLAEGGSVYYGSQGLPYWNVSAVGASTFVGGCFGCCPNAGMFLAGYTSEGVVTYPSLDTAMSRCDVLPDCYGVTLDFSSGTNVYTNRAGTVLTASPKDEVSWVKSECQGTNSPNALQTTFYPLDRASISHVVLSFQGTALALGNELWVTLPPGFTLGRCAPHGNSLCDTQVMLATTDGVAVPHTLLVADVQGSTRLQFAFGANYTLNKHMQIKLNNVMLPNHCEDASYRMDAMYCVLNAWGTRYCYDPIKTWVSTYNTNMDPDGVAQGCSLCNACRPGVYDMWECNHNGIEFATEAKPPGTCVI</sequence>
<reference evidence="1" key="1">
    <citation type="submission" date="2021-01" db="EMBL/GenBank/DDBJ databases">
        <authorList>
            <person name="Corre E."/>
            <person name="Pelletier E."/>
            <person name="Niang G."/>
            <person name="Scheremetjew M."/>
            <person name="Finn R."/>
            <person name="Kale V."/>
            <person name="Holt S."/>
            <person name="Cochrane G."/>
            <person name="Meng A."/>
            <person name="Brown T."/>
            <person name="Cohen L."/>
        </authorList>
    </citation>
    <scope>NUCLEOTIDE SEQUENCE</scope>
    <source>
        <strain evidence="1">CCMP1594</strain>
    </source>
</reference>